<dbReference type="InterPro" id="IPR018247">
    <property type="entry name" value="EF_Hand_1_Ca_BS"/>
</dbReference>
<feature type="repeat" description="ANK" evidence="4">
    <location>
        <begin position="1038"/>
        <end position="1070"/>
    </location>
</feature>
<keyword evidence="6" id="KW-0472">Membrane</keyword>
<evidence type="ECO:0000313" key="8">
    <source>
        <dbReference type="EMBL" id="OLQ15717.1"/>
    </source>
</evidence>
<evidence type="ECO:0000256" key="2">
    <source>
        <dbReference type="ARBA" id="ARBA00022837"/>
    </source>
</evidence>
<dbReference type="InterPro" id="IPR050889">
    <property type="entry name" value="Dendritic_Spine_Reg/Scaffold"/>
</dbReference>
<keyword evidence="9" id="KW-1185">Reference proteome</keyword>
<feature type="repeat" description="ANK" evidence="4">
    <location>
        <begin position="1269"/>
        <end position="1301"/>
    </location>
</feature>
<evidence type="ECO:0000256" key="5">
    <source>
        <dbReference type="SAM" id="MobiDB-lite"/>
    </source>
</evidence>
<feature type="region of interest" description="Disordered" evidence="5">
    <location>
        <begin position="1799"/>
        <end position="1824"/>
    </location>
</feature>
<feature type="repeat" description="ANK" evidence="4">
    <location>
        <begin position="807"/>
        <end position="839"/>
    </location>
</feature>
<comment type="caution">
    <text evidence="8">The sequence shown here is derived from an EMBL/GenBank/DDBJ whole genome shotgun (WGS) entry which is preliminary data.</text>
</comment>
<dbReference type="PROSITE" id="PS50088">
    <property type="entry name" value="ANK_REPEAT"/>
    <property type="match status" value="23"/>
</dbReference>
<reference evidence="8 9" key="1">
    <citation type="submission" date="2016-02" db="EMBL/GenBank/DDBJ databases">
        <title>Genome analysis of coral dinoflagellate symbionts highlights evolutionary adaptations to a symbiotic lifestyle.</title>
        <authorList>
            <person name="Aranda M."/>
            <person name="Li Y."/>
            <person name="Liew Y.J."/>
            <person name="Baumgarten S."/>
            <person name="Simakov O."/>
            <person name="Wilson M."/>
            <person name="Piel J."/>
            <person name="Ashoor H."/>
            <person name="Bougouffa S."/>
            <person name="Bajic V.B."/>
            <person name="Ryu T."/>
            <person name="Ravasi T."/>
            <person name="Bayer T."/>
            <person name="Micklem G."/>
            <person name="Kim H."/>
            <person name="Bhak J."/>
            <person name="Lajeunesse T.C."/>
            <person name="Voolstra C.R."/>
        </authorList>
    </citation>
    <scope>NUCLEOTIDE SEQUENCE [LARGE SCALE GENOMIC DNA]</scope>
    <source>
        <strain evidence="8 9">CCMP2467</strain>
    </source>
</reference>
<feature type="repeat" description="ANK" evidence="4">
    <location>
        <begin position="873"/>
        <end position="905"/>
    </location>
</feature>
<feature type="region of interest" description="Disordered" evidence="5">
    <location>
        <begin position="34"/>
        <end position="103"/>
    </location>
</feature>
<feature type="repeat" description="ANK" evidence="4">
    <location>
        <begin position="772"/>
        <end position="804"/>
    </location>
</feature>
<dbReference type="InterPro" id="IPR002110">
    <property type="entry name" value="Ankyrin_rpt"/>
</dbReference>
<keyword evidence="1" id="KW-0677">Repeat</keyword>
<dbReference type="PROSITE" id="PS00018">
    <property type="entry name" value="EF_HAND_1"/>
    <property type="match status" value="1"/>
</dbReference>
<name>A0A1Q9F7S6_SYMMI</name>
<evidence type="ECO:0000256" key="4">
    <source>
        <dbReference type="PROSITE-ProRule" id="PRU00023"/>
    </source>
</evidence>
<accession>A0A1Q9F7S6</accession>
<dbReference type="InterPro" id="IPR011992">
    <property type="entry name" value="EF-hand-dom_pair"/>
</dbReference>
<dbReference type="Pfam" id="PF12796">
    <property type="entry name" value="Ank_2"/>
    <property type="match status" value="8"/>
</dbReference>
<feature type="repeat" description="ANK" evidence="4">
    <location>
        <begin position="840"/>
        <end position="872"/>
    </location>
</feature>
<feature type="repeat" description="ANK" evidence="4">
    <location>
        <begin position="972"/>
        <end position="1004"/>
    </location>
</feature>
<dbReference type="Pfam" id="PF13637">
    <property type="entry name" value="Ank_4"/>
    <property type="match status" value="3"/>
</dbReference>
<feature type="region of interest" description="Disordered" evidence="5">
    <location>
        <begin position="247"/>
        <end position="287"/>
    </location>
</feature>
<feature type="repeat" description="ANK" evidence="4">
    <location>
        <begin position="1236"/>
        <end position="1268"/>
    </location>
</feature>
<feature type="repeat" description="ANK" evidence="4">
    <location>
        <begin position="1368"/>
        <end position="1400"/>
    </location>
</feature>
<feature type="compositionally biased region" description="Polar residues" evidence="5">
    <location>
        <begin position="46"/>
        <end position="55"/>
    </location>
</feature>
<feature type="repeat" description="ANK" evidence="4">
    <location>
        <begin position="1203"/>
        <end position="1235"/>
    </location>
</feature>
<feature type="domain" description="EF-hand" evidence="7">
    <location>
        <begin position="334"/>
        <end position="369"/>
    </location>
</feature>
<feature type="repeat" description="ANK" evidence="4">
    <location>
        <begin position="1566"/>
        <end position="1598"/>
    </location>
</feature>
<protein>
    <submittedName>
        <fullName evidence="8">Ankyrin-3</fullName>
    </submittedName>
</protein>
<dbReference type="PANTHER" id="PTHR24166">
    <property type="entry name" value="ROLLING PEBBLES, ISOFORM B"/>
    <property type="match status" value="1"/>
</dbReference>
<evidence type="ECO:0000256" key="3">
    <source>
        <dbReference type="ARBA" id="ARBA00023043"/>
    </source>
</evidence>
<dbReference type="SUPFAM" id="SSF48403">
    <property type="entry name" value="Ankyrin repeat"/>
    <property type="match status" value="3"/>
</dbReference>
<gene>
    <name evidence="8" type="primary">Ank3</name>
    <name evidence="8" type="ORF">AK812_SmicGene79</name>
</gene>
<proteinExistence type="predicted"/>
<dbReference type="Pfam" id="PF00023">
    <property type="entry name" value="Ank"/>
    <property type="match status" value="2"/>
</dbReference>
<keyword evidence="6" id="KW-1133">Transmembrane helix</keyword>
<evidence type="ECO:0000256" key="6">
    <source>
        <dbReference type="SAM" id="Phobius"/>
    </source>
</evidence>
<feature type="repeat" description="ANK" evidence="4">
    <location>
        <begin position="1302"/>
        <end position="1334"/>
    </location>
</feature>
<keyword evidence="2" id="KW-0106">Calcium</keyword>
<feature type="repeat" description="ANK" evidence="4">
    <location>
        <begin position="1335"/>
        <end position="1367"/>
    </location>
</feature>
<dbReference type="Gene3D" id="1.25.40.20">
    <property type="entry name" value="Ankyrin repeat-containing domain"/>
    <property type="match status" value="13"/>
</dbReference>
<dbReference type="Proteomes" id="UP000186817">
    <property type="component" value="Unassembled WGS sequence"/>
</dbReference>
<dbReference type="PANTHER" id="PTHR24166:SF48">
    <property type="entry name" value="PROTEIN VAPYRIN"/>
    <property type="match status" value="1"/>
</dbReference>
<organism evidence="8 9">
    <name type="scientific">Symbiodinium microadriaticum</name>
    <name type="common">Dinoflagellate</name>
    <name type="synonym">Zooxanthella microadriatica</name>
    <dbReference type="NCBI Taxonomy" id="2951"/>
    <lineage>
        <taxon>Eukaryota</taxon>
        <taxon>Sar</taxon>
        <taxon>Alveolata</taxon>
        <taxon>Dinophyceae</taxon>
        <taxon>Suessiales</taxon>
        <taxon>Symbiodiniaceae</taxon>
        <taxon>Symbiodinium</taxon>
    </lineage>
</organism>
<feature type="compositionally biased region" description="Polar residues" evidence="5">
    <location>
        <begin position="257"/>
        <end position="276"/>
    </location>
</feature>
<dbReference type="InterPro" id="IPR036770">
    <property type="entry name" value="Ankyrin_rpt-contain_sf"/>
</dbReference>
<feature type="compositionally biased region" description="Gly residues" evidence="5">
    <location>
        <begin position="1807"/>
        <end position="1817"/>
    </location>
</feature>
<feature type="compositionally biased region" description="Basic and acidic residues" evidence="5">
    <location>
        <begin position="93"/>
        <end position="103"/>
    </location>
</feature>
<dbReference type="PRINTS" id="PR01415">
    <property type="entry name" value="ANKYRIN"/>
</dbReference>
<feature type="repeat" description="ANK" evidence="4">
    <location>
        <begin position="1071"/>
        <end position="1103"/>
    </location>
</feature>
<feature type="repeat" description="ANK" evidence="4">
    <location>
        <begin position="1104"/>
        <end position="1136"/>
    </location>
</feature>
<dbReference type="SMART" id="SM00248">
    <property type="entry name" value="ANK"/>
    <property type="match status" value="26"/>
</dbReference>
<feature type="transmembrane region" description="Helical" evidence="6">
    <location>
        <begin position="167"/>
        <end position="187"/>
    </location>
</feature>
<feature type="repeat" description="ANK" evidence="4">
    <location>
        <begin position="1533"/>
        <end position="1565"/>
    </location>
</feature>
<feature type="repeat" description="ANK" evidence="4">
    <location>
        <begin position="1434"/>
        <end position="1466"/>
    </location>
</feature>
<dbReference type="SUPFAM" id="SSF47473">
    <property type="entry name" value="EF-hand"/>
    <property type="match status" value="1"/>
</dbReference>
<dbReference type="OrthoDB" id="441981at2759"/>
<keyword evidence="3 4" id="KW-0040">ANK repeat</keyword>
<evidence type="ECO:0000256" key="1">
    <source>
        <dbReference type="ARBA" id="ARBA00022737"/>
    </source>
</evidence>
<feature type="repeat" description="ANK" evidence="4">
    <location>
        <begin position="939"/>
        <end position="971"/>
    </location>
</feature>
<dbReference type="InterPro" id="IPR002048">
    <property type="entry name" value="EF_hand_dom"/>
</dbReference>
<evidence type="ECO:0000313" key="9">
    <source>
        <dbReference type="Proteomes" id="UP000186817"/>
    </source>
</evidence>
<evidence type="ECO:0000259" key="7">
    <source>
        <dbReference type="PROSITE" id="PS50222"/>
    </source>
</evidence>
<keyword evidence="6" id="KW-0812">Transmembrane</keyword>
<dbReference type="GO" id="GO:0005509">
    <property type="term" value="F:calcium ion binding"/>
    <property type="evidence" value="ECO:0007669"/>
    <property type="project" value="InterPro"/>
</dbReference>
<feature type="repeat" description="ANK" evidence="4">
    <location>
        <begin position="1137"/>
        <end position="1169"/>
    </location>
</feature>
<feature type="repeat" description="ANK" evidence="4">
    <location>
        <begin position="906"/>
        <end position="938"/>
    </location>
</feature>
<dbReference type="Gene3D" id="1.10.238.10">
    <property type="entry name" value="EF-hand"/>
    <property type="match status" value="1"/>
</dbReference>
<feature type="repeat" description="ANK" evidence="4">
    <location>
        <begin position="1500"/>
        <end position="1532"/>
    </location>
</feature>
<feature type="transmembrane region" description="Helical" evidence="6">
    <location>
        <begin position="133"/>
        <end position="160"/>
    </location>
</feature>
<dbReference type="EMBL" id="LSRX01000001">
    <property type="protein sequence ID" value="OLQ15717.1"/>
    <property type="molecule type" value="Genomic_DNA"/>
</dbReference>
<sequence>MTEAPVFLTPVDAVTGELAVSSLPEAPGPALRAGEVQHFYVDGQERASQASQPEQDAQDLPRLLDRQLPQHATEGDAANSSWQREGGASKAGSEVDHKTQSSEADRVGSEAWICFCKDLSWLVTGETGATSSIIIIIIIITIIIITTIIITIIFFFIFFILLHLHHLFIIITIVMIIISFSFNFIFISAANLSRCDSQWEGAPTATTKALGPSVDVHPGTTGNMNWVDFTPQDMCIPFGAWLRPGKGSGAAGGSHLDQATQSPEASSRQQLQSEAPQLQRRDSMNPDMISDMSQTFIDMLLLVRCIGTHSGGLWSDELFLLLLPGAKVASDLKEKLRDPHFVAMRCDLDGSGDLDAHELKQAARVFGMRPSEEELRNLMAGQQRITKEQFAKIVHDFQQRPESAHSQRLVESIDLIGIGPRVVPHSLRGMALGQLEHLDELFVKSGWLARQCDTFNEDNAQAILAGEIKFPQAPNLYALDTYVVTPMSKQHSYGTPILGYKAFLQLRSASAEQISNIHLHFSPPICLFALNQHAVADEVGEKPMQGPFNAALAQATGGAVMVPWILQVLDQSVNPFKRIWCLFEVSYRRATRFASALLESWSWASHWFVLFGQDGFGIEIAGFPEGKAQSSKEADKFSIWLEVADSGLRQGICGSGAERFFRQATTEHGIDYLDSTCFAAFNRHMRSLLSTSLLQNVLASSDFRSAARCCAHGACFNEEQLEKLWANFESDKDRGDWLGQMLIQTTWTGNASLLHLLLKLGADARYTLGGHHMTSLLGLGARFGHESVVGLLLELGADASAADNDNDGLTALMHAARSGHESVVRLLLELGADASAATNDGGTALMLAAQNGPEPVVKLLLEHEADASAAKNDGVTALMLAAQGGHEPVVKLLLELGADASAADKDGKTALMRAAQNGYEPVVKLLLEHGADASAANNDGWTALIPAAQGGHEPVVKLLLEHGADASAARHDGVTALMPAAQNSHEPVVKLLLEHGADASAATNDGGTALMPAAQNGHEPVVKLLLEYGADTGAARKNGVTALLLAAQGGHESVVKLLLEHGADASAATNDGVTALMPAAQNGHESVVKLLLVDGADASAAKNDGETALMMAAHGGHEPVVKLLLEHGVDASAATNDGGTALMLAAQNGPEPVVKLLLEHEADASAAKNDGMTALMLAAQGGHEPVVKLLLEHGADASAATNDGVTALMPAAQNGHESVVKLLLVDGADASAAKNDGETALMMAAHGGHEPVVKLLLEHGVDASAARHDGATALISAAENGHSSVVKLLLEHGADASAANNNGGTALMCAAENGHEPVVKLLLEHGADAGAAAYDGGTALMLGAQNGHETVVKLLLGHGADASAARHDGATVLMHAALGGHDSVVKLLLEHGVDATAATNIGATALTAAATLGHERVAKRLLQHRADPVAACHDGITALAAAAQAAHEPVVKLLLEHGADAGAVDKNGPAAASLAAALGGHEPTVKLPFQHGADARTEKDGVTVLMRAAIGGHEAVVKRLLEHGADAREKDSEGETALMLAAQSGHDSAVKLLLENGADAAAATQLGVTALMLAAAHGHESVVKLLLENGADAMSASNYGLTAQVAAARGGHGRVAELLAQHLYDTAPNDEMASLALLSQLFVDCADLALLEAEASAAACCSRLLGHRAVSRQACAGEISDFRFRALQLSTLRLDAMRVTMHLETVEDLPTQQGEDNDHDGGRRLEWQDDRFQRVYETWKAGDITNQGVISLYGDDWLMLFEVTRDGPGGGDTLLSGEGPGDVSEAPALEVAVAEGPMTTQLDDGSHGGNGGRGSGWGDRLREEDVMLVRDVGEDSGDLNK</sequence>
<dbReference type="PROSITE" id="PS50222">
    <property type="entry name" value="EF_HAND_2"/>
    <property type="match status" value="1"/>
</dbReference>
<feature type="repeat" description="ANK" evidence="4">
    <location>
        <begin position="1005"/>
        <end position="1037"/>
    </location>
</feature>
<dbReference type="PROSITE" id="PS50297">
    <property type="entry name" value="ANK_REP_REGION"/>
    <property type="match status" value="22"/>
</dbReference>
<feature type="repeat" description="ANK" evidence="4">
    <location>
        <begin position="1170"/>
        <end position="1202"/>
    </location>
</feature>